<sequence length="88" mass="9628">VHGPVSLGIAAIETLVSNQDNAYIDDPCTVRRTIFVPADEVSPIDFDIATRQREALYARGLQAGQQFLRSWSYTDYLAACGAPVRTSP</sequence>
<accession>A0A1X2KRW3</accession>
<evidence type="ECO:0000313" key="2">
    <source>
        <dbReference type="Proteomes" id="UP000242320"/>
    </source>
</evidence>
<dbReference type="AlphaFoldDB" id="A0A1X2KRW3"/>
<feature type="non-terminal residue" evidence="1">
    <location>
        <position position="1"/>
    </location>
</feature>
<keyword evidence="2" id="KW-1185">Reference proteome</keyword>
<protein>
    <submittedName>
        <fullName evidence="1">Uncharacterized protein</fullName>
    </submittedName>
</protein>
<evidence type="ECO:0000313" key="1">
    <source>
        <dbReference type="EMBL" id="OSC24489.1"/>
    </source>
</evidence>
<organism evidence="1 2">
    <name type="scientific">Mycolicibacterium vulneris</name>
    <dbReference type="NCBI Taxonomy" id="547163"/>
    <lineage>
        <taxon>Bacteria</taxon>
        <taxon>Bacillati</taxon>
        <taxon>Actinomycetota</taxon>
        <taxon>Actinomycetes</taxon>
        <taxon>Mycobacteriales</taxon>
        <taxon>Mycobacteriaceae</taxon>
        <taxon>Mycolicibacterium</taxon>
    </lineage>
</organism>
<comment type="caution">
    <text evidence="1">The sequence shown here is derived from an EMBL/GenBank/DDBJ whole genome shotgun (WGS) entry which is preliminary data.</text>
</comment>
<gene>
    <name evidence="1" type="ORF">B8W69_21810</name>
</gene>
<dbReference type="EMBL" id="NCXM01000025">
    <property type="protein sequence ID" value="OSC24489.1"/>
    <property type="molecule type" value="Genomic_DNA"/>
</dbReference>
<proteinExistence type="predicted"/>
<reference evidence="1 2" key="1">
    <citation type="submission" date="2017-04" db="EMBL/GenBank/DDBJ databases">
        <title>The new phylogeny of genus Mycobacterium.</title>
        <authorList>
            <person name="Tortoli E."/>
            <person name="Trovato A."/>
            <person name="Cirillo D.M."/>
        </authorList>
    </citation>
    <scope>NUCLEOTIDE SEQUENCE [LARGE SCALE GENOMIC DNA]</scope>
    <source>
        <strain evidence="1 2">DSM 45247</strain>
    </source>
</reference>
<name>A0A1X2KRW3_9MYCO</name>
<dbReference type="Proteomes" id="UP000242320">
    <property type="component" value="Unassembled WGS sequence"/>
</dbReference>